<evidence type="ECO:0000256" key="2">
    <source>
        <dbReference type="HAMAP-Rule" id="MF_00984"/>
    </source>
</evidence>
<dbReference type="NCBIfam" id="TIGR00621">
    <property type="entry name" value="ssb"/>
    <property type="match status" value="1"/>
</dbReference>
<comment type="subunit">
    <text evidence="2">Homotetramer.</text>
</comment>
<dbReference type="PROSITE" id="PS50935">
    <property type="entry name" value="SSB"/>
    <property type="match status" value="1"/>
</dbReference>
<accession>A0A3L9ZYH6</accession>
<dbReference type="GO" id="GO:0006260">
    <property type="term" value="P:DNA replication"/>
    <property type="evidence" value="ECO:0007669"/>
    <property type="project" value="InterPro"/>
</dbReference>
<dbReference type="InterPro" id="IPR011344">
    <property type="entry name" value="ssDNA-bd"/>
</dbReference>
<protein>
    <recommendedName>
        <fullName evidence="2 3">Single-stranded DNA-binding protein</fullName>
        <shortName evidence="2">SSB</shortName>
    </recommendedName>
</protein>
<dbReference type="AlphaFoldDB" id="A0A3L9ZYH6"/>
<keyword evidence="1 2" id="KW-0238">DNA-binding</keyword>
<evidence type="ECO:0000256" key="3">
    <source>
        <dbReference type="PIRNR" id="PIRNR002070"/>
    </source>
</evidence>
<feature type="compositionally biased region" description="Acidic residues" evidence="4">
    <location>
        <begin position="132"/>
        <end position="142"/>
    </location>
</feature>
<dbReference type="OrthoDB" id="9809878at2"/>
<sequence>MNKVILIGRLTNTPYKGMTTKEIEFSRFTIAVRRGYADANREPIIDFLPCVAWRKNAEFINKFLDKGSLILVEGTAQASRTKDANGQNVNNFWISAERVEPLETKTVADGRRKANTGELTLPSNVENGNSQNDDESPNENDGEFGGLNW</sequence>
<proteinExistence type="inferred from homology"/>
<dbReference type="EMBL" id="REFI01000012">
    <property type="protein sequence ID" value="RMA77427.1"/>
    <property type="molecule type" value="Genomic_DNA"/>
</dbReference>
<dbReference type="SUPFAM" id="SSF50249">
    <property type="entry name" value="Nucleic acid-binding proteins"/>
    <property type="match status" value="1"/>
</dbReference>
<feature type="compositionally biased region" description="Polar residues" evidence="4">
    <location>
        <begin position="117"/>
        <end position="131"/>
    </location>
</feature>
<dbReference type="RefSeq" id="WP_121941027.1">
    <property type="nucleotide sequence ID" value="NZ_CP137846.1"/>
</dbReference>
<dbReference type="PIRSF" id="PIRSF002070">
    <property type="entry name" value="SSB"/>
    <property type="match status" value="1"/>
</dbReference>
<dbReference type="Pfam" id="PF00436">
    <property type="entry name" value="SSB"/>
    <property type="match status" value="1"/>
</dbReference>
<evidence type="ECO:0000313" key="5">
    <source>
        <dbReference type="EMBL" id="RMA77427.1"/>
    </source>
</evidence>
<dbReference type="GO" id="GO:0003697">
    <property type="term" value="F:single-stranded DNA binding"/>
    <property type="evidence" value="ECO:0007669"/>
    <property type="project" value="UniProtKB-UniRule"/>
</dbReference>
<evidence type="ECO:0000313" key="6">
    <source>
        <dbReference type="Proteomes" id="UP000267246"/>
    </source>
</evidence>
<dbReference type="InterPro" id="IPR000424">
    <property type="entry name" value="Primosome_PriB/ssb"/>
</dbReference>
<keyword evidence="6" id="KW-1185">Reference proteome</keyword>
<name>A0A3L9ZYH6_9BACT</name>
<comment type="caution">
    <text evidence="2">Lacks conserved residue(s) required for the propagation of feature annotation.</text>
</comment>
<comment type="caution">
    <text evidence="5">The sequence shown here is derived from an EMBL/GenBank/DDBJ whole genome shotgun (WGS) entry which is preliminary data.</text>
</comment>
<dbReference type="HAMAP" id="MF_00984">
    <property type="entry name" value="SSB"/>
    <property type="match status" value="1"/>
</dbReference>
<dbReference type="CDD" id="cd04496">
    <property type="entry name" value="SSB_OBF"/>
    <property type="match status" value="1"/>
</dbReference>
<gene>
    <name evidence="5" type="ORF">JN00_0592</name>
</gene>
<reference evidence="5 6" key="1">
    <citation type="submission" date="2018-10" db="EMBL/GenBank/DDBJ databases">
        <title>Genomic Encyclopedia of Archaeal and Bacterial Type Strains, Phase II (KMG-II): from individual species to whole genera.</title>
        <authorList>
            <person name="Goeker M."/>
        </authorList>
    </citation>
    <scope>NUCLEOTIDE SEQUENCE [LARGE SCALE GENOMIC DNA]</scope>
    <source>
        <strain evidence="5 6">ATCC 29870</strain>
    </source>
</reference>
<evidence type="ECO:0000256" key="4">
    <source>
        <dbReference type="SAM" id="MobiDB-lite"/>
    </source>
</evidence>
<evidence type="ECO:0000256" key="1">
    <source>
        <dbReference type="ARBA" id="ARBA00023125"/>
    </source>
</evidence>
<dbReference type="Gene3D" id="2.40.50.140">
    <property type="entry name" value="Nucleic acid-binding proteins"/>
    <property type="match status" value="1"/>
</dbReference>
<dbReference type="Proteomes" id="UP000267246">
    <property type="component" value="Unassembled WGS sequence"/>
</dbReference>
<organism evidence="5 6">
    <name type="scientific">Metamycoplasma subdolum</name>
    <dbReference type="NCBI Taxonomy" id="92407"/>
    <lineage>
        <taxon>Bacteria</taxon>
        <taxon>Bacillati</taxon>
        <taxon>Mycoplasmatota</taxon>
        <taxon>Mycoplasmoidales</taxon>
        <taxon>Metamycoplasmataceae</taxon>
        <taxon>Metamycoplasma</taxon>
    </lineage>
</organism>
<dbReference type="InterPro" id="IPR012340">
    <property type="entry name" value="NA-bd_OB-fold"/>
</dbReference>
<feature type="region of interest" description="Disordered" evidence="4">
    <location>
        <begin position="104"/>
        <end position="149"/>
    </location>
</feature>